<evidence type="ECO:0000256" key="1">
    <source>
        <dbReference type="ARBA" id="ARBA00006420"/>
    </source>
</evidence>
<gene>
    <name evidence="3" type="ORF">SAMN06265182_0303</name>
</gene>
<dbReference type="GO" id="GO:0051536">
    <property type="term" value="F:iron-sulfur cluster binding"/>
    <property type="evidence" value="ECO:0007669"/>
    <property type="project" value="InterPro"/>
</dbReference>
<dbReference type="OrthoDB" id="14920at2"/>
<dbReference type="Pfam" id="PF01106">
    <property type="entry name" value="NifU"/>
    <property type="match status" value="1"/>
</dbReference>
<dbReference type="Gene3D" id="3.30.300.130">
    <property type="entry name" value="Fe-S cluster assembly (FSCA)"/>
    <property type="match status" value="1"/>
</dbReference>
<evidence type="ECO:0000313" key="4">
    <source>
        <dbReference type="Proteomes" id="UP000219036"/>
    </source>
</evidence>
<feature type="domain" description="NIF system FeS cluster assembly NifU C-terminal" evidence="2">
    <location>
        <begin position="9"/>
        <end position="74"/>
    </location>
</feature>
<organism evidence="3 4">
    <name type="scientific">Persephonella hydrogeniphila</name>
    <dbReference type="NCBI Taxonomy" id="198703"/>
    <lineage>
        <taxon>Bacteria</taxon>
        <taxon>Pseudomonadati</taxon>
        <taxon>Aquificota</taxon>
        <taxon>Aquificia</taxon>
        <taxon>Aquificales</taxon>
        <taxon>Hydrogenothermaceae</taxon>
        <taxon>Persephonella</taxon>
    </lineage>
</organism>
<dbReference type="InterPro" id="IPR001075">
    <property type="entry name" value="NIF_FeS_clus_asmbl_NifU_C"/>
</dbReference>
<dbReference type="SUPFAM" id="SSF117916">
    <property type="entry name" value="Fe-S cluster assembly (FSCA) domain-like"/>
    <property type="match status" value="1"/>
</dbReference>
<accession>A0A285N0Z3</accession>
<dbReference type="AlphaFoldDB" id="A0A285N0Z3"/>
<dbReference type="GO" id="GO:0016226">
    <property type="term" value="P:iron-sulfur cluster assembly"/>
    <property type="evidence" value="ECO:0007669"/>
    <property type="project" value="InterPro"/>
</dbReference>
<dbReference type="PANTHER" id="PTHR11178">
    <property type="entry name" value="IRON-SULFUR CLUSTER SCAFFOLD PROTEIN NFU-RELATED"/>
    <property type="match status" value="1"/>
</dbReference>
<comment type="similarity">
    <text evidence="1">Belongs to the NifU family.</text>
</comment>
<dbReference type="GO" id="GO:0005506">
    <property type="term" value="F:iron ion binding"/>
    <property type="evidence" value="ECO:0007669"/>
    <property type="project" value="InterPro"/>
</dbReference>
<dbReference type="InterPro" id="IPR034904">
    <property type="entry name" value="FSCA_dom_sf"/>
</dbReference>
<sequence length="84" mass="9582">MVKTKEQEVEKVLEMIRPALALDMGDIRLVKVEDDTVYLELLGACSTCPVPDITMKDVIIVAIKNFLPWVKKVQIGQHKFEIKK</sequence>
<evidence type="ECO:0000313" key="3">
    <source>
        <dbReference type="EMBL" id="SNZ03135.1"/>
    </source>
</evidence>
<name>A0A285N0Z3_9AQUI</name>
<keyword evidence="4" id="KW-1185">Reference proteome</keyword>
<reference evidence="4" key="1">
    <citation type="submission" date="2017-09" db="EMBL/GenBank/DDBJ databases">
        <authorList>
            <person name="Varghese N."/>
            <person name="Submissions S."/>
        </authorList>
    </citation>
    <scope>NUCLEOTIDE SEQUENCE [LARGE SCALE GENOMIC DNA]</scope>
    <source>
        <strain evidence="4">DSM 15103</strain>
    </source>
</reference>
<protein>
    <submittedName>
        <fullName evidence="3">Fe-S cluster biogenesis protein NfuA, 4Fe-4S-binding domain</fullName>
    </submittedName>
</protein>
<dbReference type="RefSeq" id="WP_096999497.1">
    <property type="nucleotide sequence ID" value="NZ_OBEI01000001.1"/>
</dbReference>
<dbReference type="Proteomes" id="UP000219036">
    <property type="component" value="Unassembled WGS sequence"/>
</dbReference>
<dbReference type="PANTHER" id="PTHR11178:SF25">
    <property type="entry name" value="NIFU-LIKE PROTEIN 3, CHLOROPLASTIC"/>
    <property type="match status" value="1"/>
</dbReference>
<proteinExistence type="inferred from homology"/>
<dbReference type="EMBL" id="OBEI01000001">
    <property type="protein sequence ID" value="SNZ03135.1"/>
    <property type="molecule type" value="Genomic_DNA"/>
</dbReference>
<evidence type="ECO:0000259" key="2">
    <source>
        <dbReference type="Pfam" id="PF01106"/>
    </source>
</evidence>